<keyword evidence="5 9" id="KW-0812">Transmembrane</keyword>
<evidence type="ECO:0000256" key="1">
    <source>
        <dbReference type="ARBA" id="ARBA00004429"/>
    </source>
</evidence>
<keyword evidence="7 9" id="KW-0472">Membrane</keyword>
<name>A0A261U5R1_9BORD</name>
<feature type="transmembrane region" description="Helical" evidence="9">
    <location>
        <begin position="71"/>
        <end position="88"/>
    </location>
</feature>
<evidence type="ECO:0000256" key="7">
    <source>
        <dbReference type="ARBA" id="ARBA00023136"/>
    </source>
</evidence>
<dbReference type="Proteomes" id="UP000216885">
    <property type="component" value="Unassembled WGS sequence"/>
</dbReference>
<protein>
    <recommendedName>
        <fullName evidence="9">TRAP transporter small permease protein</fullName>
    </recommendedName>
</protein>
<comment type="subcellular location">
    <subcellularLocation>
        <location evidence="1 9">Cell inner membrane</location>
        <topology evidence="1 9">Multi-pass membrane protein</topology>
    </subcellularLocation>
</comment>
<sequence>MSVPIRAAAPSSAVLHSATGWRSWVLRADRVVCWIGRLSVVLTLAVVLISCFFQVLDRYALKTQFDAWDQIARIGMLWSAFLGAAMALRERRNVVIDIIDRHLSERVRKVRDRLFDALLLVLAITLFVKGLDVVAVGRFQDIVGTPFTYAVSYASLTTGMVFFILFLALRLIIPQAPPPQDVFHTEPDVDHTAVPPGDPS</sequence>
<evidence type="ECO:0000313" key="12">
    <source>
        <dbReference type="Proteomes" id="UP000216885"/>
    </source>
</evidence>
<evidence type="ECO:0000256" key="3">
    <source>
        <dbReference type="ARBA" id="ARBA00022475"/>
    </source>
</evidence>
<keyword evidence="12" id="KW-1185">Reference proteome</keyword>
<feature type="transmembrane region" description="Helical" evidence="9">
    <location>
        <begin position="31"/>
        <end position="56"/>
    </location>
</feature>
<dbReference type="GO" id="GO:0022857">
    <property type="term" value="F:transmembrane transporter activity"/>
    <property type="evidence" value="ECO:0007669"/>
    <property type="project" value="UniProtKB-UniRule"/>
</dbReference>
<dbReference type="AlphaFoldDB" id="A0A261U5R1"/>
<dbReference type="EMBL" id="NEVQ01000013">
    <property type="protein sequence ID" value="OZI56580.1"/>
    <property type="molecule type" value="Genomic_DNA"/>
</dbReference>
<comment type="caution">
    <text evidence="11">The sequence shown here is derived from an EMBL/GenBank/DDBJ whole genome shotgun (WGS) entry which is preliminary data.</text>
</comment>
<evidence type="ECO:0000256" key="5">
    <source>
        <dbReference type="ARBA" id="ARBA00022692"/>
    </source>
</evidence>
<keyword evidence="4 9" id="KW-0997">Cell inner membrane</keyword>
<evidence type="ECO:0000256" key="9">
    <source>
        <dbReference type="RuleBase" id="RU369079"/>
    </source>
</evidence>
<gene>
    <name evidence="11" type="ORF">CAL20_14285</name>
</gene>
<comment type="subunit">
    <text evidence="9">The complex comprises the extracytoplasmic solute receptor protein and the two transmembrane proteins.</text>
</comment>
<dbReference type="InterPro" id="IPR055348">
    <property type="entry name" value="DctQ"/>
</dbReference>
<evidence type="ECO:0000256" key="8">
    <source>
        <dbReference type="ARBA" id="ARBA00038436"/>
    </source>
</evidence>
<dbReference type="InterPro" id="IPR007387">
    <property type="entry name" value="TRAP_DctQ"/>
</dbReference>
<dbReference type="Pfam" id="PF04290">
    <property type="entry name" value="DctQ"/>
    <property type="match status" value="1"/>
</dbReference>
<keyword evidence="2 9" id="KW-0813">Transport</keyword>
<proteinExistence type="inferred from homology"/>
<dbReference type="GO" id="GO:0005886">
    <property type="term" value="C:plasma membrane"/>
    <property type="evidence" value="ECO:0007669"/>
    <property type="project" value="UniProtKB-SubCell"/>
</dbReference>
<feature type="transmembrane region" description="Helical" evidence="9">
    <location>
        <begin position="114"/>
        <end position="131"/>
    </location>
</feature>
<evidence type="ECO:0000256" key="4">
    <source>
        <dbReference type="ARBA" id="ARBA00022519"/>
    </source>
</evidence>
<keyword evidence="6 9" id="KW-1133">Transmembrane helix</keyword>
<feature type="domain" description="Tripartite ATP-independent periplasmic transporters DctQ component" evidence="10">
    <location>
        <begin position="49"/>
        <end position="172"/>
    </location>
</feature>
<comment type="similarity">
    <text evidence="8 9">Belongs to the TRAP transporter small permease family.</text>
</comment>
<dbReference type="GO" id="GO:0015740">
    <property type="term" value="P:C4-dicarboxylate transport"/>
    <property type="evidence" value="ECO:0007669"/>
    <property type="project" value="TreeGrafter"/>
</dbReference>
<comment type="function">
    <text evidence="9">Part of the tripartite ATP-independent periplasmic (TRAP) transport system.</text>
</comment>
<organism evidence="11 12">
    <name type="scientific">Bordetella genomosp. 4</name>
    <dbReference type="NCBI Taxonomy" id="463044"/>
    <lineage>
        <taxon>Bacteria</taxon>
        <taxon>Pseudomonadati</taxon>
        <taxon>Pseudomonadota</taxon>
        <taxon>Betaproteobacteria</taxon>
        <taxon>Burkholderiales</taxon>
        <taxon>Alcaligenaceae</taxon>
        <taxon>Bordetella</taxon>
    </lineage>
</organism>
<evidence type="ECO:0000256" key="2">
    <source>
        <dbReference type="ARBA" id="ARBA00022448"/>
    </source>
</evidence>
<reference evidence="11 12" key="1">
    <citation type="submission" date="2017-05" db="EMBL/GenBank/DDBJ databases">
        <title>Complete and WGS of Bordetella genogroups.</title>
        <authorList>
            <person name="Spilker T."/>
            <person name="LiPuma J."/>
        </authorList>
    </citation>
    <scope>NUCLEOTIDE SEQUENCE [LARGE SCALE GENOMIC DNA]</scope>
    <source>
        <strain evidence="11 12">AU9919</strain>
    </source>
</reference>
<evidence type="ECO:0000256" key="6">
    <source>
        <dbReference type="ARBA" id="ARBA00022989"/>
    </source>
</evidence>
<evidence type="ECO:0000259" key="10">
    <source>
        <dbReference type="Pfam" id="PF04290"/>
    </source>
</evidence>
<keyword evidence="3" id="KW-1003">Cell membrane</keyword>
<dbReference type="RefSeq" id="WP_094821789.1">
    <property type="nucleotide sequence ID" value="NZ_NEVO01000008.1"/>
</dbReference>
<feature type="transmembrane region" description="Helical" evidence="9">
    <location>
        <begin position="151"/>
        <end position="173"/>
    </location>
</feature>
<accession>A0A261U5R1</accession>
<dbReference type="PANTHER" id="PTHR35011:SF11">
    <property type="entry name" value="TRAP TRANSPORTER SMALL PERMEASE PROTEIN"/>
    <property type="match status" value="1"/>
</dbReference>
<dbReference type="PANTHER" id="PTHR35011">
    <property type="entry name" value="2,3-DIKETO-L-GULONATE TRAP TRANSPORTER SMALL PERMEASE PROTEIN YIAM"/>
    <property type="match status" value="1"/>
</dbReference>
<dbReference type="OrthoDB" id="9815614at2"/>
<evidence type="ECO:0000313" key="11">
    <source>
        <dbReference type="EMBL" id="OZI56580.1"/>
    </source>
</evidence>